<dbReference type="Pfam" id="PF07831">
    <property type="entry name" value="PYNP_C"/>
    <property type="match status" value="1"/>
</dbReference>
<evidence type="ECO:0000256" key="8">
    <source>
        <dbReference type="ARBA" id="ARBA00022679"/>
    </source>
</evidence>
<dbReference type="GO" id="GO:0005829">
    <property type="term" value="C:cytosol"/>
    <property type="evidence" value="ECO:0007669"/>
    <property type="project" value="TreeGrafter"/>
</dbReference>
<evidence type="ECO:0000313" key="12">
    <source>
        <dbReference type="EMBL" id="EFC96001.1"/>
    </source>
</evidence>
<dbReference type="SUPFAM" id="SSF54680">
    <property type="entry name" value="Pyrimidine nucleoside phosphorylase C-terminal domain"/>
    <property type="match status" value="1"/>
</dbReference>
<name>D3AQA4_9FIRM</name>
<accession>D3AQA4</accession>
<dbReference type="SMART" id="SM00941">
    <property type="entry name" value="PYNP_C"/>
    <property type="match status" value="1"/>
</dbReference>
<dbReference type="GO" id="GO:0047847">
    <property type="term" value="F:deoxyuridine phosphorylase activity"/>
    <property type="evidence" value="ECO:0007669"/>
    <property type="project" value="RHEA"/>
</dbReference>
<evidence type="ECO:0000256" key="2">
    <source>
        <dbReference type="ARBA" id="ARBA00003877"/>
    </source>
</evidence>
<comment type="catalytic activity">
    <reaction evidence="9">
        <text>uridine + phosphate = alpha-D-ribose 1-phosphate + uracil</text>
        <dbReference type="Rhea" id="RHEA:24388"/>
        <dbReference type="ChEBI" id="CHEBI:16704"/>
        <dbReference type="ChEBI" id="CHEBI:17568"/>
        <dbReference type="ChEBI" id="CHEBI:43474"/>
        <dbReference type="ChEBI" id="CHEBI:57720"/>
        <dbReference type="EC" id="2.4.2.2"/>
    </reaction>
</comment>
<evidence type="ECO:0000256" key="1">
    <source>
        <dbReference type="ARBA" id="ARBA00001066"/>
    </source>
</evidence>
<dbReference type="GO" id="GO:0004850">
    <property type="term" value="F:uridine phosphorylase activity"/>
    <property type="evidence" value="ECO:0007669"/>
    <property type="project" value="RHEA"/>
</dbReference>
<evidence type="ECO:0000256" key="6">
    <source>
        <dbReference type="ARBA" id="ARBA00014680"/>
    </source>
</evidence>
<evidence type="ECO:0000313" key="13">
    <source>
        <dbReference type="Proteomes" id="UP000004968"/>
    </source>
</evidence>
<comment type="function">
    <text evidence="2">Catalyzes phosphorolysis of the pyrimidine nucleosides uridine, thymidine and 2'-deoxyuridine with the formation of the corresponding pyrimidine base and ribose-1-phosphate.</text>
</comment>
<dbReference type="InterPro" id="IPR000312">
    <property type="entry name" value="Glycosyl_Trfase_fam3"/>
</dbReference>
<dbReference type="InterPro" id="IPR017872">
    <property type="entry name" value="Pyrmidine_PPase_CS"/>
</dbReference>
<dbReference type="HOGENOM" id="CLU_025040_0_1_9"/>
<dbReference type="AlphaFoldDB" id="D3AQA4"/>
<dbReference type="PROSITE" id="PS00647">
    <property type="entry name" value="THYMID_PHOSPHORYLASE"/>
    <property type="match status" value="1"/>
</dbReference>
<dbReference type="InterPro" id="IPR035902">
    <property type="entry name" value="Nuc_phospho_transferase"/>
</dbReference>
<proteinExistence type="inferred from homology"/>
<dbReference type="GO" id="GO:0006213">
    <property type="term" value="P:pyrimidine nucleoside metabolic process"/>
    <property type="evidence" value="ECO:0007669"/>
    <property type="project" value="InterPro"/>
</dbReference>
<dbReference type="EMBL" id="ACIO01000637">
    <property type="protein sequence ID" value="EFC96001.1"/>
    <property type="molecule type" value="Genomic_DNA"/>
</dbReference>
<dbReference type="InterPro" id="IPR018090">
    <property type="entry name" value="Pyrmidine_PPas_bac/euk"/>
</dbReference>
<dbReference type="InterPro" id="IPR036566">
    <property type="entry name" value="PYNP-like_C_sf"/>
</dbReference>
<dbReference type="PANTHER" id="PTHR10515">
    <property type="entry name" value="THYMIDINE PHOSPHORYLASE"/>
    <property type="match status" value="1"/>
</dbReference>
<dbReference type="Gene3D" id="3.90.1170.30">
    <property type="entry name" value="Pyrimidine nucleoside phosphorylase-like, C-terminal domain"/>
    <property type="match status" value="1"/>
</dbReference>
<comment type="subunit">
    <text evidence="4">Homodimer.</text>
</comment>
<dbReference type="SUPFAM" id="SSF52418">
    <property type="entry name" value="Nucleoside phosphorylase/phosphoribosyltransferase catalytic domain"/>
    <property type="match status" value="1"/>
</dbReference>
<protein>
    <recommendedName>
        <fullName evidence="6">Pyrimidine-nucleoside phosphorylase</fullName>
        <ecNumber evidence="5">2.4.2.2</ecNumber>
    </recommendedName>
</protein>
<dbReference type="PANTHER" id="PTHR10515:SF0">
    <property type="entry name" value="THYMIDINE PHOSPHORYLASE"/>
    <property type="match status" value="1"/>
</dbReference>
<dbReference type="FunFam" id="3.40.1030.10:FF:000003">
    <property type="entry name" value="Pyrimidine-nucleoside phosphorylase"/>
    <property type="match status" value="1"/>
</dbReference>
<evidence type="ECO:0000256" key="9">
    <source>
        <dbReference type="ARBA" id="ARBA00048453"/>
    </source>
</evidence>
<organism evidence="12 13">
    <name type="scientific">Hungatella hathewayi DSM 13479</name>
    <dbReference type="NCBI Taxonomy" id="566550"/>
    <lineage>
        <taxon>Bacteria</taxon>
        <taxon>Bacillati</taxon>
        <taxon>Bacillota</taxon>
        <taxon>Clostridia</taxon>
        <taxon>Lachnospirales</taxon>
        <taxon>Lachnospiraceae</taxon>
        <taxon>Hungatella</taxon>
    </lineage>
</organism>
<comment type="caution">
    <text evidence="12">The sequence shown here is derived from an EMBL/GenBank/DDBJ whole genome shotgun (WGS) entry which is preliminary data.</text>
</comment>
<sequence>MRMYDVIMKKRDGGVLTDEEIGYFVDGYTKGEIPDYQASALLMAIFFQGMNEHETAYLTGCMAASGDEIDLSSIPGIKVDKHSTGGVGDKTTMVIGPVAAACGVPVAKLSGRGLGHTGGTLDKLEAIPGLTTSLDTAKFFDMVKEIGIAVAGQTGNLAPADKKLYALRDVTATVDNISLIAASIMSKKIASGSDRILLDVKTGSGAFMKTLDDSIALAKEMVNIGTNVGREVVALVTDMDRPLGRNIGNALEVMEAAATLKGRGPEDFTQICIALSSNMLYLAEKGTMEECTAMAKEAIKSGRAFEKFCQMAEAQGGDASYIRRPEKFTISPVEYELKAEKTGYITAMDTEKIGMAAVELGAGRRKKEDPIDYGAGIILNAKIGDRVENGQTVAVLYTSAVPLLSGAVELLKEAVVIGKEQPEEEKLICARVTKDGVERY</sequence>
<dbReference type="InterPro" id="IPR017459">
    <property type="entry name" value="Glycosyl_Trfase_fam3_N_dom"/>
</dbReference>
<dbReference type="GeneID" id="93149959"/>
<dbReference type="Pfam" id="PF00591">
    <property type="entry name" value="Glycos_transf_3"/>
    <property type="match status" value="1"/>
</dbReference>
<dbReference type="PIRSF" id="PIRSF000478">
    <property type="entry name" value="TP_PyNP"/>
    <property type="match status" value="1"/>
</dbReference>
<dbReference type="Proteomes" id="UP000004968">
    <property type="component" value="Unassembled WGS sequence"/>
</dbReference>
<dbReference type="EC" id="2.4.2.2" evidence="5"/>
<dbReference type="GO" id="GO:0009032">
    <property type="term" value="F:thymidine phosphorylase activity"/>
    <property type="evidence" value="ECO:0007669"/>
    <property type="project" value="RHEA"/>
</dbReference>
<evidence type="ECO:0000259" key="11">
    <source>
        <dbReference type="SMART" id="SM00941"/>
    </source>
</evidence>
<keyword evidence="7 12" id="KW-0328">Glycosyltransferase</keyword>
<gene>
    <name evidence="12" type="primary">pdp</name>
    <name evidence="12" type="ORF">CLOSTHATH_05810</name>
</gene>
<dbReference type="NCBIfam" id="NF004490">
    <property type="entry name" value="PRK05820.1"/>
    <property type="match status" value="1"/>
</dbReference>
<evidence type="ECO:0000256" key="5">
    <source>
        <dbReference type="ARBA" id="ARBA00011889"/>
    </source>
</evidence>
<comment type="catalytic activity">
    <reaction evidence="1">
        <text>2'-deoxyuridine + phosphate = 2-deoxy-alpha-D-ribose 1-phosphate + uracil</text>
        <dbReference type="Rhea" id="RHEA:22824"/>
        <dbReference type="ChEBI" id="CHEBI:16450"/>
        <dbReference type="ChEBI" id="CHEBI:17568"/>
        <dbReference type="ChEBI" id="CHEBI:43474"/>
        <dbReference type="ChEBI" id="CHEBI:57259"/>
        <dbReference type="EC" id="2.4.2.2"/>
    </reaction>
</comment>
<dbReference type="InterPro" id="IPR013102">
    <property type="entry name" value="PYNP_C"/>
</dbReference>
<dbReference type="Pfam" id="PF02885">
    <property type="entry name" value="Glycos_trans_3N"/>
    <property type="match status" value="1"/>
</dbReference>
<dbReference type="RefSeq" id="WP_006776228.1">
    <property type="nucleotide sequence ID" value="NZ_GG667777.1"/>
</dbReference>
<dbReference type="NCBIfam" id="TIGR02644">
    <property type="entry name" value="Y_phosphoryl"/>
    <property type="match status" value="1"/>
</dbReference>
<evidence type="ECO:0000256" key="7">
    <source>
        <dbReference type="ARBA" id="ARBA00022676"/>
    </source>
</evidence>
<dbReference type="InterPro" id="IPR036320">
    <property type="entry name" value="Glycosyl_Trfase_fam3_N_dom_sf"/>
</dbReference>
<dbReference type="GO" id="GO:0006206">
    <property type="term" value="P:pyrimidine nucleobase metabolic process"/>
    <property type="evidence" value="ECO:0007669"/>
    <property type="project" value="InterPro"/>
</dbReference>
<dbReference type="Gene3D" id="3.40.1030.10">
    <property type="entry name" value="Nucleoside phosphorylase/phosphoribosyltransferase catalytic domain"/>
    <property type="match status" value="1"/>
</dbReference>
<reference evidence="12 13" key="1">
    <citation type="submission" date="2010-01" db="EMBL/GenBank/DDBJ databases">
        <authorList>
            <person name="Weinstock G."/>
            <person name="Sodergren E."/>
            <person name="Clifton S."/>
            <person name="Fulton L."/>
            <person name="Fulton B."/>
            <person name="Courtney L."/>
            <person name="Fronick C."/>
            <person name="Harrison M."/>
            <person name="Strong C."/>
            <person name="Farmer C."/>
            <person name="Delahaunty K."/>
            <person name="Markovic C."/>
            <person name="Hall O."/>
            <person name="Minx P."/>
            <person name="Tomlinson C."/>
            <person name="Mitreva M."/>
            <person name="Nelson J."/>
            <person name="Hou S."/>
            <person name="Wollam A."/>
            <person name="Pepin K.H."/>
            <person name="Johnson M."/>
            <person name="Bhonagiri V."/>
            <person name="Nash W.E."/>
            <person name="Warren W."/>
            <person name="Chinwalla A."/>
            <person name="Mardis E.R."/>
            <person name="Wilson R.K."/>
        </authorList>
    </citation>
    <scope>NUCLEOTIDE SEQUENCE [LARGE SCALE GENOMIC DNA]</scope>
    <source>
        <strain evidence="12 13">DSM 13479</strain>
    </source>
</reference>
<evidence type="ECO:0000256" key="10">
    <source>
        <dbReference type="ARBA" id="ARBA00048525"/>
    </source>
</evidence>
<evidence type="ECO:0000256" key="3">
    <source>
        <dbReference type="ARBA" id="ARBA00006915"/>
    </source>
</evidence>
<feature type="domain" description="Pyrimidine nucleoside phosphorylase C-terminal" evidence="11">
    <location>
        <begin position="344"/>
        <end position="418"/>
    </location>
</feature>
<keyword evidence="8 12" id="KW-0808">Transferase</keyword>
<dbReference type="SUPFAM" id="SSF47648">
    <property type="entry name" value="Nucleoside phosphorylase/phosphoribosyltransferase N-terminal domain"/>
    <property type="match status" value="1"/>
</dbReference>
<dbReference type="NCBIfam" id="NF004747">
    <property type="entry name" value="PRK06078.1"/>
    <property type="match status" value="1"/>
</dbReference>
<dbReference type="GO" id="GO:0004645">
    <property type="term" value="F:1,4-alpha-oligoglucan phosphorylase activity"/>
    <property type="evidence" value="ECO:0007669"/>
    <property type="project" value="InterPro"/>
</dbReference>
<comment type="similarity">
    <text evidence="3">Belongs to the thymidine/pyrimidine-nucleoside phosphorylase family.</text>
</comment>
<evidence type="ECO:0000256" key="4">
    <source>
        <dbReference type="ARBA" id="ARBA00011738"/>
    </source>
</evidence>
<dbReference type="Gene3D" id="1.20.970.10">
    <property type="entry name" value="Transferase, Pyrimidine Nucleoside Phosphorylase, Chain C"/>
    <property type="match status" value="1"/>
</dbReference>
<comment type="catalytic activity">
    <reaction evidence="10">
        <text>thymidine + phosphate = 2-deoxy-alpha-D-ribose 1-phosphate + thymine</text>
        <dbReference type="Rhea" id="RHEA:16037"/>
        <dbReference type="ChEBI" id="CHEBI:17748"/>
        <dbReference type="ChEBI" id="CHEBI:17821"/>
        <dbReference type="ChEBI" id="CHEBI:43474"/>
        <dbReference type="ChEBI" id="CHEBI:57259"/>
        <dbReference type="EC" id="2.4.2.2"/>
    </reaction>
</comment>
<dbReference type="InterPro" id="IPR000053">
    <property type="entry name" value="Thymidine/pyrmidine_PPase"/>
</dbReference>